<name>A0A158RKZ7_BACC3</name>
<accession>A0A158RKZ7</accession>
<feature type="transmembrane region" description="Helical" evidence="1">
    <location>
        <begin position="45"/>
        <end position="67"/>
    </location>
</feature>
<keyword evidence="1" id="KW-1133">Transmembrane helix</keyword>
<gene>
    <name evidence="2" type="ordered locus">BCA_4744</name>
</gene>
<proteinExistence type="predicted"/>
<sequence>MGLSIMFLILFFMGKKKDTALLLFSFYFGSMLIDRLFVIQEAKGTWIHTVWQIFHIVMMLGFTIYVIKDIRKLMKERKLRKTNQQ</sequence>
<dbReference type="AlphaFoldDB" id="A0A158RKZ7"/>
<evidence type="ECO:0000256" key="1">
    <source>
        <dbReference type="SAM" id="Phobius"/>
    </source>
</evidence>
<feature type="transmembrane region" description="Helical" evidence="1">
    <location>
        <begin position="20"/>
        <end position="39"/>
    </location>
</feature>
<dbReference type="EMBL" id="CP001407">
    <property type="protein sequence ID" value="ACO27739.1"/>
    <property type="molecule type" value="Genomic_DNA"/>
</dbReference>
<organism evidence="2 3">
    <name type="scientific">Bacillus cereus (strain 03BB102)</name>
    <dbReference type="NCBI Taxonomy" id="572264"/>
    <lineage>
        <taxon>Bacteria</taxon>
        <taxon>Bacillati</taxon>
        <taxon>Bacillota</taxon>
        <taxon>Bacilli</taxon>
        <taxon>Bacillales</taxon>
        <taxon>Bacillaceae</taxon>
        <taxon>Bacillus</taxon>
        <taxon>Bacillus cereus group</taxon>
    </lineage>
</organism>
<evidence type="ECO:0000313" key="2">
    <source>
        <dbReference type="EMBL" id="ACO27739.1"/>
    </source>
</evidence>
<protein>
    <submittedName>
        <fullName evidence="2">Uncharacterized protein</fullName>
    </submittedName>
</protein>
<dbReference type="KEGG" id="bcx:BCA_4744"/>
<evidence type="ECO:0000313" key="3">
    <source>
        <dbReference type="Proteomes" id="UP000002210"/>
    </source>
</evidence>
<dbReference type="Proteomes" id="UP000002210">
    <property type="component" value="Chromosome"/>
</dbReference>
<keyword evidence="1" id="KW-0812">Transmembrane</keyword>
<reference evidence="2 3" key="1">
    <citation type="submission" date="2009-02" db="EMBL/GenBank/DDBJ databases">
        <title>Genome sequence of Bacillus cereus 03BB102.</title>
        <authorList>
            <person name="Dodson R.J."/>
            <person name="Jackson P."/>
            <person name="Munk A.C."/>
            <person name="Brettin T."/>
            <person name="Bruce D."/>
            <person name="Detter C."/>
            <person name="Tapia R."/>
            <person name="Han C."/>
            <person name="Sutton G."/>
            <person name="Sims D."/>
        </authorList>
    </citation>
    <scope>NUCLEOTIDE SEQUENCE [LARGE SCALE GENOMIC DNA]</scope>
    <source>
        <strain evidence="2 3">03BB102</strain>
    </source>
</reference>
<keyword evidence="1" id="KW-0472">Membrane</keyword>